<dbReference type="RefSeq" id="WP_192533128.1">
    <property type="nucleotide sequence ID" value="NZ_JACZHT010000001.1"/>
</dbReference>
<feature type="signal peptide" evidence="2">
    <location>
        <begin position="1"/>
        <end position="22"/>
    </location>
</feature>
<dbReference type="AlphaFoldDB" id="A0A8J7CCW8"/>
<evidence type="ECO:0000256" key="1">
    <source>
        <dbReference type="SAM" id="MobiDB-lite"/>
    </source>
</evidence>
<dbReference type="InterPro" id="IPR015000">
    <property type="entry name" value="EipB-like"/>
</dbReference>
<accession>A0A8J7CCW8</accession>
<organism evidence="3 4">
    <name type="scientific">Phaeovibrio sulfidiphilus</name>
    <dbReference type="NCBI Taxonomy" id="1220600"/>
    <lineage>
        <taxon>Bacteria</taxon>
        <taxon>Pseudomonadati</taxon>
        <taxon>Pseudomonadota</taxon>
        <taxon>Alphaproteobacteria</taxon>
        <taxon>Rhodospirillales</taxon>
        <taxon>Rhodospirillaceae</taxon>
        <taxon>Phaeovibrio</taxon>
    </lineage>
</organism>
<dbReference type="Proteomes" id="UP000631034">
    <property type="component" value="Unassembled WGS sequence"/>
</dbReference>
<evidence type="ECO:0000256" key="2">
    <source>
        <dbReference type="SAM" id="SignalP"/>
    </source>
</evidence>
<evidence type="ECO:0000313" key="3">
    <source>
        <dbReference type="EMBL" id="MBE1236259.1"/>
    </source>
</evidence>
<gene>
    <name evidence="3" type="ORF">IHV25_01130</name>
</gene>
<comment type="caution">
    <text evidence="3">The sequence shown here is derived from an EMBL/GenBank/DDBJ whole genome shotgun (WGS) entry which is preliminary data.</text>
</comment>
<sequence>MGKIVPLVTLLVSLAVGSTASAAPSPRPVPEPSASAATDGAAPPVHLALHKAVYDLSLARAERGGIVAFAGSLTFRVDAACTGWTNSVHLDVMVRNSQGLETNNVMEYSAWESFDGNDLSFYSRLLSNDRVQEITEGSVRRDAKPKAGVQPIIARFVKPEAEDVVVAAGALFPNAYTRGVVQAGLEGRPFMSASLFDGSVPGAGSLVATALTPVTSDPSAKRLDSPLLKTRGWMVSMAYFLSGDEGADGSSGDGVSSHELRGVLHENGVISDMVLDYGSFSVNAKLKSLEALPQPDCGG</sequence>
<feature type="chain" id="PRO_5035155354" evidence="2">
    <location>
        <begin position="23"/>
        <end position="299"/>
    </location>
</feature>
<keyword evidence="4" id="KW-1185">Reference proteome</keyword>
<reference evidence="3" key="1">
    <citation type="submission" date="2020-10" db="EMBL/GenBank/DDBJ databases">
        <title>Genome sequence of the unusual species of purple photosynthetic bacteria, Phaeovibrio sulfidiphilus DSM 23193, type strain.</title>
        <authorList>
            <person name="Kyndt J.A."/>
            <person name="Meyer T.E."/>
        </authorList>
    </citation>
    <scope>NUCLEOTIDE SEQUENCE</scope>
    <source>
        <strain evidence="3">DSM 23193</strain>
    </source>
</reference>
<proteinExistence type="predicted"/>
<name>A0A8J7CCW8_9PROT</name>
<evidence type="ECO:0000313" key="4">
    <source>
        <dbReference type="Proteomes" id="UP000631034"/>
    </source>
</evidence>
<protein>
    <submittedName>
        <fullName evidence="3">DUF1849 family protein</fullName>
    </submittedName>
</protein>
<feature type="region of interest" description="Disordered" evidence="1">
    <location>
        <begin position="20"/>
        <end position="40"/>
    </location>
</feature>
<dbReference type="Pfam" id="PF08904">
    <property type="entry name" value="EipB_like"/>
    <property type="match status" value="1"/>
</dbReference>
<keyword evidence="2" id="KW-0732">Signal</keyword>
<dbReference type="EMBL" id="JACZHT010000001">
    <property type="protein sequence ID" value="MBE1236259.1"/>
    <property type="molecule type" value="Genomic_DNA"/>
</dbReference>